<dbReference type="Gene3D" id="3.80.10.10">
    <property type="entry name" value="Ribonuclease Inhibitor"/>
    <property type="match status" value="1"/>
</dbReference>
<reference evidence="1" key="1">
    <citation type="journal article" date="2020" name="Stud. Mycol.">
        <title>101 Dothideomycetes genomes: a test case for predicting lifestyles and emergence of pathogens.</title>
        <authorList>
            <person name="Haridas S."/>
            <person name="Albert R."/>
            <person name="Binder M."/>
            <person name="Bloem J."/>
            <person name="Labutti K."/>
            <person name="Salamov A."/>
            <person name="Andreopoulos B."/>
            <person name="Baker S."/>
            <person name="Barry K."/>
            <person name="Bills G."/>
            <person name="Bluhm B."/>
            <person name="Cannon C."/>
            <person name="Castanera R."/>
            <person name="Culley D."/>
            <person name="Daum C."/>
            <person name="Ezra D."/>
            <person name="Gonzalez J."/>
            <person name="Henrissat B."/>
            <person name="Kuo A."/>
            <person name="Liang C."/>
            <person name="Lipzen A."/>
            <person name="Lutzoni F."/>
            <person name="Magnuson J."/>
            <person name="Mondo S."/>
            <person name="Nolan M."/>
            <person name="Ohm R."/>
            <person name="Pangilinan J."/>
            <person name="Park H.-J."/>
            <person name="Ramirez L."/>
            <person name="Alfaro M."/>
            <person name="Sun H."/>
            <person name="Tritt A."/>
            <person name="Yoshinaga Y."/>
            <person name="Zwiers L.-H."/>
            <person name="Turgeon B."/>
            <person name="Goodwin S."/>
            <person name="Spatafora J."/>
            <person name="Crous P."/>
            <person name="Grigoriev I."/>
        </authorList>
    </citation>
    <scope>NUCLEOTIDE SEQUENCE</scope>
    <source>
        <strain evidence="1">CBS 109.77</strain>
    </source>
</reference>
<evidence type="ECO:0000313" key="1">
    <source>
        <dbReference type="EMBL" id="KAF2795848.1"/>
    </source>
</evidence>
<keyword evidence="2" id="KW-1185">Reference proteome</keyword>
<accession>A0A6A6XHV9</accession>
<evidence type="ECO:0000313" key="2">
    <source>
        <dbReference type="Proteomes" id="UP000799757"/>
    </source>
</evidence>
<sequence>MDFIADLADETLLEITDYLRAADLKSLALAARKYRGAAQEMLHRKHVYVSDDNEFGVQLFRLFRTLVHRPDLAKKIRKLCLVVPCDENYISKAILKKLLDSYQRGTQPMPVLDMFNNEWARELMSGNACAWSALLFAHIPNLKRLCLSSKRVLLYGVNYLEPEKSTIRALFGEVPFGESLFSLMPGLRSLQHLQLHHTVFEVEWLKLPQLQSIDVGGVYGLFSVPGGDTSFPVQAMRLKCNTMSLLGAPTDIPDTADTGDIPWSEDFPRATHLLRNLLKNLTKLELKFCDTLGSMDIHVAWYCEHHRDEESPHEGEIIEDRYGMNNGGTPNYTLEIETYLRTSTLGSFADIFETIKQLAPNLEHLDVNFEYPQPNFVCWMETVDSLKDFSRLKVLKIPGQALSHAYDRSRNRPLVDLLPSSLQRISIDRPYSEICSRVKDMLDYQSRLPNLERIDLYTESIREKYFKYHYETLLSYPAWPLFRENGIQVNVNIGPRKWRSGEHPYKPRCKQYGFY</sequence>
<dbReference type="SUPFAM" id="SSF52047">
    <property type="entry name" value="RNI-like"/>
    <property type="match status" value="1"/>
</dbReference>
<protein>
    <recommendedName>
        <fullName evidence="3">F-box domain-containing protein</fullName>
    </recommendedName>
</protein>
<dbReference type="OrthoDB" id="3750626at2759"/>
<organism evidence="1 2">
    <name type="scientific">Melanomma pulvis-pyrius CBS 109.77</name>
    <dbReference type="NCBI Taxonomy" id="1314802"/>
    <lineage>
        <taxon>Eukaryota</taxon>
        <taxon>Fungi</taxon>
        <taxon>Dikarya</taxon>
        <taxon>Ascomycota</taxon>
        <taxon>Pezizomycotina</taxon>
        <taxon>Dothideomycetes</taxon>
        <taxon>Pleosporomycetidae</taxon>
        <taxon>Pleosporales</taxon>
        <taxon>Melanommataceae</taxon>
        <taxon>Melanomma</taxon>
    </lineage>
</organism>
<proteinExistence type="predicted"/>
<gene>
    <name evidence="1" type="ORF">K505DRAFT_359814</name>
</gene>
<evidence type="ECO:0008006" key="3">
    <source>
        <dbReference type="Google" id="ProtNLM"/>
    </source>
</evidence>
<dbReference type="AlphaFoldDB" id="A0A6A6XHV9"/>
<dbReference type="InterPro" id="IPR032675">
    <property type="entry name" value="LRR_dom_sf"/>
</dbReference>
<dbReference type="EMBL" id="MU001846">
    <property type="protein sequence ID" value="KAF2795848.1"/>
    <property type="molecule type" value="Genomic_DNA"/>
</dbReference>
<name>A0A6A6XHV9_9PLEO</name>
<dbReference type="Proteomes" id="UP000799757">
    <property type="component" value="Unassembled WGS sequence"/>
</dbReference>